<evidence type="ECO:0000256" key="9">
    <source>
        <dbReference type="ARBA" id="ARBA00022723"/>
    </source>
</evidence>
<comment type="subcellular location">
    <subcellularLocation>
        <location evidence="2">Cytoplasm</location>
    </subcellularLocation>
</comment>
<dbReference type="InterPro" id="IPR050408">
    <property type="entry name" value="HGPRT"/>
</dbReference>
<gene>
    <name evidence="14" type="ORF">SBU_001178</name>
</gene>
<dbReference type="NCBIfam" id="TIGR01203">
    <property type="entry name" value="HGPRTase"/>
    <property type="match status" value="1"/>
</dbReference>
<dbReference type="GO" id="GO:0006178">
    <property type="term" value="P:guanine salvage"/>
    <property type="evidence" value="ECO:0007669"/>
    <property type="project" value="TreeGrafter"/>
</dbReference>
<dbReference type="PANTHER" id="PTHR43340">
    <property type="entry name" value="HYPOXANTHINE-GUANINE PHOSPHORIBOSYLTRANSFERASE"/>
    <property type="match status" value="1"/>
</dbReference>
<evidence type="ECO:0000256" key="12">
    <source>
        <dbReference type="ARBA" id="ARBA00022842"/>
    </source>
</evidence>
<dbReference type="Proteomes" id="UP000185779">
    <property type="component" value="Unassembled WGS sequence"/>
</dbReference>
<evidence type="ECO:0000256" key="2">
    <source>
        <dbReference type="ARBA" id="ARBA00004496"/>
    </source>
</evidence>
<dbReference type="GO" id="GO:0032263">
    <property type="term" value="P:GMP salvage"/>
    <property type="evidence" value="ECO:0007669"/>
    <property type="project" value="TreeGrafter"/>
</dbReference>
<evidence type="ECO:0000256" key="4">
    <source>
        <dbReference type="ARBA" id="ARBA00008391"/>
    </source>
</evidence>
<proteinExistence type="inferred from homology"/>
<dbReference type="InterPro" id="IPR005904">
    <property type="entry name" value="Hxn_phspho_trans"/>
</dbReference>
<evidence type="ECO:0000256" key="10">
    <source>
        <dbReference type="ARBA" id="ARBA00022726"/>
    </source>
</evidence>
<dbReference type="AlphaFoldDB" id="A0A1F2P5P9"/>
<feature type="domain" description="Phosphoribosyltransferase" evidence="13">
    <location>
        <begin position="26"/>
        <end position="169"/>
    </location>
</feature>
<organism evidence="14 15">
    <name type="scientific">Candidatus Syntropharchaeum butanivorans</name>
    <dbReference type="NCBI Taxonomy" id="1839936"/>
    <lineage>
        <taxon>Archaea</taxon>
        <taxon>Methanobacteriati</taxon>
        <taxon>Methanobacteriota</taxon>
        <taxon>Stenosarchaea group</taxon>
        <taxon>Methanomicrobia</taxon>
        <taxon>Methanosarcinales</taxon>
        <taxon>ANME-2 cluster</taxon>
        <taxon>Candidatus Syntropharchaeum</taxon>
    </lineage>
</organism>
<keyword evidence="12" id="KW-0460">Magnesium</keyword>
<dbReference type="GO" id="GO:0032264">
    <property type="term" value="P:IMP salvage"/>
    <property type="evidence" value="ECO:0007669"/>
    <property type="project" value="TreeGrafter"/>
</dbReference>
<dbReference type="InterPro" id="IPR000836">
    <property type="entry name" value="PRTase_dom"/>
</dbReference>
<dbReference type="GO" id="GO:0000287">
    <property type="term" value="F:magnesium ion binding"/>
    <property type="evidence" value="ECO:0007669"/>
    <property type="project" value="TreeGrafter"/>
</dbReference>
<keyword evidence="11" id="KW-0547">Nucleotide-binding</keyword>
<evidence type="ECO:0000256" key="1">
    <source>
        <dbReference type="ARBA" id="ARBA00001946"/>
    </source>
</evidence>
<evidence type="ECO:0000313" key="15">
    <source>
        <dbReference type="Proteomes" id="UP000185779"/>
    </source>
</evidence>
<dbReference type="GO" id="GO:0004422">
    <property type="term" value="F:hypoxanthine phosphoribosyltransferase activity"/>
    <property type="evidence" value="ECO:0007669"/>
    <property type="project" value="InterPro"/>
</dbReference>
<dbReference type="Pfam" id="PF00156">
    <property type="entry name" value="Pribosyltran"/>
    <property type="match status" value="1"/>
</dbReference>
<dbReference type="GO" id="GO:0005829">
    <property type="term" value="C:cytosol"/>
    <property type="evidence" value="ECO:0007669"/>
    <property type="project" value="TreeGrafter"/>
</dbReference>
<dbReference type="EMBL" id="LYOR01000005">
    <property type="protein sequence ID" value="OFV65996.1"/>
    <property type="molecule type" value="Genomic_DNA"/>
</dbReference>
<evidence type="ECO:0000256" key="3">
    <source>
        <dbReference type="ARBA" id="ARBA00004669"/>
    </source>
</evidence>
<reference evidence="14" key="1">
    <citation type="submission" date="2016-05" db="EMBL/GenBank/DDBJ databases">
        <title>Microbial consortia oxidize butane by reversing methanogenesis.</title>
        <authorList>
            <person name="Laso-Perez R."/>
            <person name="Richter M."/>
            <person name="Wegener G."/>
            <person name="Musat F."/>
        </authorList>
    </citation>
    <scope>NUCLEOTIDE SEQUENCE [LARGE SCALE GENOMIC DNA]</scope>
    <source>
        <strain evidence="14">BOX1</strain>
    </source>
</reference>
<dbReference type="PANTHER" id="PTHR43340:SF1">
    <property type="entry name" value="HYPOXANTHINE PHOSPHORIBOSYLTRANSFERASE"/>
    <property type="match status" value="1"/>
</dbReference>
<keyword evidence="6" id="KW-0963">Cytoplasm</keyword>
<evidence type="ECO:0000259" key="13">
    <source>
        <dbReference type="Pfam" id="PF00156"/>
    </source>
</evidence>
<dbReference type="GO" id="GO:0046100">
    <property type="term" value="P:hypoxanthine metabolic process"/>
    <property type="evidence" value="ECO:0007669"/>
    <property type="project" value="TreeGrafter"/>
</dbReference>
<evidence type="ECO:0000256" key="6">
    <source>
        <dbReference type="ARBA" id="ARBA00022490"/>
    </source>
</evidence>
<comment type="pathway">
    <text evidence="3">Purine metabolism; IMP biosynthesis via salvage pathway; IMP from hypoxanthine: step 1/1.</text>
</comment>
<comment type="caution">
    <text evidence="14">The sequence shown here is derived from an EMBL/GenBank/DDBJ whole genome shotgun (WGS) entry which is preliminary data.</text>
</comment>
<protein>
    <recommendedName>
        <fullName evidence="5">hypoxanthine phosphoribosyltransferase</fullName>
        <ecNumber evidence="5">2.4.2.8</ecNumber>
    </recommendedName>
</protein>
<evidence type="ECO:0000256" key="5">
    <source>
        <dbReference type="ARBA" id="ARBA00011895"/>
    </source>
</evidence>
<dbReference type="InterPro" id="IPR029057">
    <property type="entry name" value="PRTase-like"/>
</dbReference>
<dbReference type="Gene3D" id="3.40.50.2020">
    <property type="match status" value="1"/>
</dbReference>
<dbReference type="GO" id="GO:0006166">
    <property type="term" value="P:purine ribonucleoside salvage"/>
    <property type="evidence" value="ECO:0007669"/>
    <property type="project" value="UniProtKB-KW"/>
</dbReference>
<evidence type="ECO:0000256" key="7">
    <source>
        <dbReference type="ARBA" id="ARBA00022676"/>
    </source>
</evidence>
<keyword evidence="8 14" id="KW-0808">Transferase</keyword>
<keyword evidence="7 14" id="KW-0328">Glycosyltransferase</keyword>
<comment type="cofactor">
    <cofactor evidence="1">
        <name>Mg(2+)</name>
        <dbReference type="ChEBI" id="CHEBI:18420"/>
    </cofactor>
</comment>
<keyword evidence="10" id="KW-0660">Purine salvage</keyword>
<keyword evidence="15" id="KW-1185">Reference proteome</keyword>
<dbReference type="FunFam" id="3.40.50.2020:FF:000006">
    <property type="entry name" value="Hypoxanthine phosphoribosyltransferase"/>
    <property type="match status" value="1"/>
</dbReference>
<dbReference type="EC" id="2.4.2.8" evidence="5"/>
<comment type="similarity">
    <text evidence="4">Belongs to the purine/pyrimidine phosphoribosyltransferase family.</text>
</comment>
<dbReference type="STRING" id="1839936.SBU_001178"/>
<dbReference type="GO" id="GO:0000166">
    <property type="term" value="F:nucleotide binding"/>
    <property type="evidence" value="ECO:0007669"/>
    <property type="project" value="UniProtKB-KW"/>
</dbReference>
<accession>A0A1F2P5P9</accession>
<dbReference type="SUPFAM" id="SSF53271">
    <property type="entry name" value="PRTase-like"/>
    <property type="match status" value="1"/>
</dbReference>
<keyword evidence="9" id="KW-0479">Metal-binding</keyword>
<dbReference type="CDD" id="cd06223">
    <property type="entry name" value="PRTases_typeI"/>
    <property type="match status" value="1"/>
</dbReference>
<dbReference type="PATRIC" id="fig|1839936.3.peg.1189"/>
<evidence type="ECO:0000256" key="8">
    <source>
        <dbReference type="ARBA" id="ARBA00022679"/>
    </source>
</evidence>
<evidence type="ECO:0000313" key="14">
    <source>
        <dbReference type="EMBL" id="OFV65996.1"/>
    </source>
</evidence>
<sequence>MGITYIGALIMKKADLQPQPLISEDEISQRIDELASEISSDYEGRDLVVIGVLKGAWVFMADLVRRLRCPLRCEFIRLKSYSGTETTGRVELIFDTTGSVEGRDLLIIEDIVDTGITMDHLLRLLRERGARSVEVCTLLDKPSRRVVDVPLRYVGFVVPDRFIVGYGLDLDEKFRNLPYIGVISPSEV</sequence>
<evidence type="ECO:0000256" key="11">
    <source>
        <dbReference type="ARBA" id="ARBA00022741"/>
    </source>
</evidence>
<name>A0A1F2P5P9_9EURY</name>